<gene>
    <name evidence="2" type="ORF">F3J38_10960</name>
</gene>
<dbReference type="RefSeq" id="WP_167138254.1">
    <property type="nucleotide sequence ID" value="NZ_VWXD01000003.1"/>
</dbReference>
<organism evidence="2 3">
    <name type="scientific">Candidatus Pantoea formicae</name>
    <dbReference type="NCBI Taxonomy" id="2608355"/>
    <lineage>
        <taxon>Bacteria</taxon>
        <taxon>Pseudomonadati</taxon>
        <taxon>Pseudomonadota</taxon>
        <taxon>Gammaproteobacteria</taxon>
        <taxon>Enterobacterales</taxon>
        <taxon>Erwiniaceae</taxon>
        <taxon>Pantoea</taxon>
    </lineage>
</organism>
<name>A0ABX0R0D4_9GAMM</name>
<reference evidence="2 3" key="1">
    <citation type="journal article" date="2019" name="bioRxiv">
        <title>Bacteria contribute to plant secondary compound degradation in a generalist herbivore system.</title>
        <authorList>
            <person name="Francoeur C.B."/>
            <person name="Khadempour L."/>
            <person name="Moreira-Soto R.D."/>
            <person name="Gotting K."/>
            <person name="Book A.J."/>
            <person name="Pinto-Tomas A.A."/>
            <person name="Keefover-Ring K."/>
            <person name="Currie C.R."/>
        </authorList>
    </citation>
    <scope>NUCLEOTIDE SEQUENCE [LARGE SCALE GENOMIC DNA]</scope>
    <source>
        <strain evidence="2 3">Acro-805</strain>
    </source>
</reference>
<sequence>MKPTAKLGLLCTLGILLCGSGYEVASQPTGNPQDQMICLKIHSNDAITSVKKDLVGSPHPEMSGRQLITMNSLLFHSNEVKKEGTEFLIPFTLNDRGNPVDFQAIVKCSDLNNIEYAKL</sequence>
<feature type="chain" id="PRO_5045145978" evidence="1">
    <location>
        <begin position="26"/>
        <end position="119"/>
    </location>
</feature>
<feature type="signal peptide" evidence="1">
    <location>
        <begin position="1"/>
        <end position="25"/>
    </location>
</feature>
<dbReference type="Gene3D" id="3.10.450.300">
    <property type="entry name" value="YebF/Colicin-M immunity protein"/>
    <property type="match status" value="1"/>
</dbReference>
<dbReference type="Proteomes" id="UP000780690">
    <property type="component" value="Unassembled WGS sequence"/>
</dbReference>
<protein>
    <submittedName>
        <fullName evidence="2">Uncharacterized protein</fullName>
    </submittedName>
</protein>
<accession>A0ABX0R0D4</accession>
<comment type="caution">
    <text evidence="2">The sequence shown here is derived from an EMBL/GenBank/DDBJ whole genome shotgun (WGS) entry which is preliminary data.</text>
</comment>
<evidence type="ECO:0000313" key="2">
    <source>
        <dbReference type="EMBL" id="NIF00577.1"/>
    </source>
</evidence>
<evidence type="ECO:0000313" key="3">
    <source>
        <dbReference type="Proteomes" id="UP000780690"/>
    </source>
</evidence>
<proteinExistence type="predicted"/>
<keyword evidence="3" id="KW-1185">Reference proteome</keyword>
<dbReference type="InterPro" id="IPR038703">
    <property type="entry name" value="YebF/Cmi_sf"/>
</dbReference>
<keyword evidence="1" id="KW-0732">Signal</keyword>
<evidence type="ECO:0000256" key="1">
    <source>
        <dbReference type="SAM" id="SignalP"/>
    </source>
</evidence>
<dbReference type="EMBL" id="VWXD01000003">
    <property type="protein sequence ID" value="NIF00577.1"/>
    <property type="molecule type" value="Genomic_DNA"/>
</dbReference>